<dbReference type="RefSeq" id="WP_012606797.1">
    <property type="nucleotide sequence ID" value="NC_011761.1"/>
</dbReference>
<dbReference type="Pfam" id="PF00437">
    <property type="entry name" value="T2SSE"/>
    <property type="match status" value="1"/>
</dbReference>
<dbReference type="SUPFAM" id="SSF52540">
    <property type="entry name" value="P-loop containing nucleoside triphosphate hydrolases"/>
    <property type="match status" value="1"/>
</dbReference>
<protein>
    <submittedName>
        <fullName evidence="5">Type II/IV secretion system protein</fullName>
    </submittedName>
</protein>
<dbReference type="PANTHER" id="PTHR30258">
    <property type="entry name" value="TYPE II SECRETION SYSTEM PROTEIN GSPE-RELATED"/>
    <property type="match status" value="1"/>
</dbReference>
<dbReference type="STRING" id="243159.AFE_1087"/>
<dbReference type="EMBL" id="CP001219">
    <property type="protein sequence ID" value="ACK79226.1"/>
    <property type="molecule type" value="Genomic_DNA"/>
</dbReference>
<reference evidence="5 6" key="1">
    <citation type="journal article" date="2008" name="BMC Genomics">
        <title>Acidithiobacillus ferrooxidans metabolism: from genome sequence to industrial applications.</title>
        <authorList>
            <person name="Valdes J."/>
            <person name="Pedroso I."/>
            <person name="Quatrini R."/>
            <person name="Dodson R.J."/>
            <person name="Tettelin H."/>
            <person name="Blake R.II."/>
            <person name="Eisen J.A."/>
            <person name="Holmes D.S."/>
        </authorList>
    </citation>
    <scope>NUCLEOTIDE SEQUENCE [LARGE SCALE GENOMIC DNA]</scope>
    <source>
        <strain evidence="6">ATCC 23270 / DSM 14882 / CIP 104768 / NCIMB 8455</strain>
    </source>
</reference>
<feature type="domain" description="Bacterial type II secretion system protein E" evidence="4">
    <location>
        <begin position="217"/>
        <end position="231"/>
    </location>
</feature>
<evidence type="ECO:0000259" key="4">
    <source>
        <dbReference type="PROSITE" id="PS00662"/>
    </source>
</evidence>
<keyword evidence="2" id="KW-0547">Nucleotide-binding</keyword>
<dbReference type="eggNOG" id="COG2804">
    <property type="taxonomic scope" value="Bacteria"/>
</dbReference>
<dbReference type="GO" id="GO:0016887">
    <property type="term" value="F:ATP hydrolysis activity"/>
    <property type="evidence" value="ECO:0007669"/>
    <property type="project" value="TreeGrafter"/>
</dbReference>
<dbReference type="GeneID" id="65280382"/>
<evidence type="ECO:0000256" key="2">
    <source>
        <dbReference type="ARBA" id="ARBA00022741"/>
    </source>
</evidence>
<keyword evidence="3" id="KW-0067">ATP-binding</keyword>
<evidence type="ECO:0000313" key="6">
    <source>
        <dbReference type="Proteomes" id="UP000001362"/>
    </source>
</evidence>
<dbReference type="GO" id="GO:0005886">
    <property type="term" value="C:plasma membrane"/>
    <property type="evidence" value="ECO:0007669"/>
    <property type="project" value="TreeGrafter"/>
</dbReference>
<gene>
    <name evidence="5" type="ordered locus">AFE_1087</name>
</gene>
<dbReference type="PROSITE" id="PS00662">
    <property type="entry name" value="T2SP_E"/>
    <property type="match status" value="1"/>
</dbReference>
<dbReference type="InterPro" id="IPR001482">
    <property type="entry name" value="T2SS/T4SS_dom"/>
</dbReference>
<dbReference type="KEGG" id="afr:AFE_1087"/>
<dbReference type="PaxDb" id="243159-AFE_1087"/>
<dbReference type="Gene3D" id="3.40.50.300">
    <property type="entry name" value="P-loop containing nucleotide triphosphate hydrolases"/>
    <property type="match status" value="1"/>
</dbReference>
<dbReference type="GO" id="GO:0005524">
    <property type="term" value="F:ATP binding"/>
    <property type="evidence" value="ECO:0007669"/>
    <property type="project" value="UniProtKB-KW"/>
</dbReference>
<evidence type="ECO:0000256" key="3">
    <source>
        <dbReference type="ARBA" id="ARBA00022840"/>
    </source>
</evidence>
<dbReference type="HOGENOM" id="CLU_013446_2_2_6"/>
<dbReference type="Proteomes" id="UP000001362">
    <property type="component" value="Chromosome"/>
</dbReference>
<name>B7J835_ACIF2</name>
<organism evidence="5 6">
    <name type="scientific">Acidithiobacillus ferrooxidans (strain ATCC 23270 / DSM 14882 / CIP 104768 / NCIMB 8455)</name>
    <name type="common">Ferrobacillus ferrooxidans (strain ATCC 23270)</name>
    <dbReference type="NCBI Taxonomy" id="243159"/>
    <lineage>
        <taxon>Bacteria</taxon>
        <taxon>Pseudomonadati</taxon>
        <taxon>Pseudomonadota</taxon>
        <taxon>Acidithiobacillia</taxon>
        <taxon>Acidithiobacillales</taxon>
        <taxon>Acidithiobacillaceae</taxon>
        <taxon>Acidithiobacillus</taxon>
    </lineage>
</organism>
<dbReference type="InterPro" id="IPR027417">
    <property type="entry name" value="P-loop_NTPase"/>
</dbReference>
<evidence type="ECO:0000256" key="1">
    <source>
        <dbReference type="ARBA" id="ARBA00006611"/>
    </source>
</evidence>
<dbReference type="PANTHER" id="PTHR30258:SF2">
    <property type="entry name" value="COMG OPERON PROTEIN 1"/>
    <property type="match status" value="1"/>
</dbReference>
<dbReference type="AlphaFoldDB" id="B7J835"/>
<dbReference type="CDD" id="cd01129">
    <property type="entry name" value="PulE-GspE-like"/>
    <property type="match status" value="1"/>
</dbReference>
<dbReference type="Gene3D" id="3.30.450.90">
    <property type="match status" value="1"/>
</dbReference>
<accession>B7J835</accession>
<evidence type="ECO:0000313" key="5">
    <source>
        <dbReference type="EMBL" id="ACK79226.1"/>
    </source>
</evidence>
<sequence length="396" mass="44249">MEVNRFISTSDHDQDVVDFLNAVYDKAAEKGWSDLHFETLLNGDIEVRARILGQLSIIETLPKHMAHTLDIKMRYRCDLDVADNRLEQDGRFMEECHGRRIDVRYNRVTTTNGFSKVTRLLDSANAGIPIEDLNMPPAVEQMFRAALALREGLILTTGPTGSGKTTTLYAGLGHLNQPTRKIITAEDPVEYRMERVQQIPVGQGTGRTFHTALRAMMRQDPDIILVGEIRDQETAVAAMRAGMTGHLVLSTLHANSAVDTYFRLEDLGVPRHILAASVKIIIAQRIIKIVCPHCAEEHPVEFPEFFTSWGMEPPEAEMVGAGCEACSGVGYISRMALFECIRMTKEFRDALGDREAMQRVADRQPQYQPLAKTALDLVLQKKTNSRALVEGLSDAE</sequence>
<keyword evidence="6" id="KW-1185">Reference proteome</keyword>
<proteinExistence type="inferred from homology"/>
<comment type="similarity">
    <text evidence="1">Belongs to the GSP E family.</text>
</comment>